<feature type="compositionally biased region" description="Basic and acidic residues" evidence="1">
    <location>
        <begin position="77"/>
        <end position="94"/>
    </location>
</feature>
<protein>
    <submittedName>
        <fullName evidence="2">Uncharacterized protein</fullName>
    </submittedName>
</protein>
<dbReference type="OrthoDB" id="1969916at2759"/>
<accession>A0A9D4UH70</accession>
<feature type="region of interest" description="Disordered" evidence="1">
    <location>
        <begin position="625"/>
        <end position="684"/>
    </location>
</feature>
<feature type="region of interest" description="Disordered" evidence="1">
    <location>
        <begin position="506"/>
        <end position="563"/>
    </location>
</feature>
<comment type="caution">
    <text evidence="2">The sequence shown here is derived from an EMBL/GenBank/DDBJ whole genome shotgun (WGS) entry which is preliminary data.</text>
</comment>
<evidence type="ECO:0000256" key="1">
    <source>
        <dbReference type="SAM" id="MobiDB-lite"/>
    </source>
</evidence>
<keyword evidence="3" id="KW-1185">Reference proteome</keyword>
<dbReference type="EMBL" id="JABFUD020000017">
    <property type="protein sequence ID" value="KAI5067740.1"/>
    <property type="molecule type" value="Genomic_DNA"/>
</dbReference>
<dbReference type="AlphaFoldDB" id="A0A9D4UH70"/>
<feature type="region of interest" description="Disordered" evidence="1">
    <location>
        <begin position="72"/>
        <end position="127"/>
    </location>
</feature>
<feature type="compositionally biased region" description="Basic and acidic residues" evidence="1">
    <location>
        <begin position="650"/>
        <end position="660"/>
    </location>
</feature>
<sequence>MHCVKMQTSANTAIVLDPSLSHLTDALCFKASSTNGHVLLTAGDSSGRESKEKIKGTKSSWFQRLKPLDDMVASETSKTEKGPASFDRLEEDARSVQPDPVSQNIGSKTRPNWQAESSPASKRQKTIEGKDYGGVESAIVQEKTVKNDVGRSIASSAAGSSTEMGFGPWLNLTFGRRCETEKTSAISKNVVGAPTAGHEFLKEVQGNSHLPLNALPECSLGITQAEATTAPVLCKPPLSPMHGKFGLPPRPPCQKLSGFHSTSKIASLACGPNRGISHEPAIENQSTGQTQTMSATVVLDVQDRESPKHGEATFLRVGSSFKSPKIVEGSISGSMWHSKVLTDCLPSSTRMDIGGVSSKQQPRLTVFERGNTSVTPGQHIGSCFDIATGKTLEDGVGEPVRPNVFSSTRGMDLQLKVTDSRTATSKSDSVTPAASLELSESVLQQSLTAADSHCRKMKVNEQVVKASTSATLPWELFIEPAGGSMKAREQFVEVYNRARDELKNQRLLQSTSRTLGGELDGGPKLTLGPGGAPSEGRSEGQSFSLEQHSSGPTKSQGKNMNLEHDESLPQSSILKEKNVMTAAESSQCKHVEGFRRVHPVPEGPLRLSHKIVAWEGNMEVSIQRVGEGSGINGKESRTGDNKGPSNQKDSVSKLGKDIKCTDLGQDPQESQKHTGGQEAVPVHGKRSRVTFENQAMSLGADKGAASRPRPQSKPHLWLQRWHATPKYKFNGLSADTSVASDGKRDDSSSYQTLGMKKFKDEDGVGVFGQGIASFERVKCLKTSSSKVLPSAAAMAIVGTAARQFCSLQPQGKGSFAFWSGFRIPTYRKVDEPAQEKDE</sequence>
<dbReference type="Proteomes" id="UP000886520">
    <property type="component" value="Chromosome 17"/>
</dbReference>
<organism evidence="2 3">
    <name type="scientific">Adiantum capillus-veneris</name>
    <name type="common">Maidenhair fern</name>
    <dbReference type="NCBI Taxonomy" id="13818"/>
    <lineage>
        <taxon>Eukaryota</taxon>
        <taxon>Viridiplantae</taxon>
        <taxon>Streptophyta</taxon>
        <taxon>Embryophyta</taxon>
        <taxon>Tracheophyta</taxon>
        <taxon>Polypodiopsida</taxon>
        <taxon>Polypodiidae</taxon>
        <taxon>Polypodiales</taxon>
        <taxon>Pteridineae</taxon>
        <taxon>Pteridaceae</taxon>
        <taxon>Vittarioideae</taxon>
        <taxon>Adiantum</taxon>
    </lineage>
</organism>
<proteinExistence type="predicted"/>
<feature type="compositionally biased region" description="Polar residues" evidence="1">
    <location>
        <begin position="100"/>
        <end position="121"/>
    </location>
</feature>
<gene>
    <name evidence="2" type="ORF">GOP47_0018268</name>
</gene>
<evidence type="ECO:0000313" key="3">
    <source>
        <dbReference type="Proteomes" id="UP000886520"/>
    </source>
</evidence>
<name>A0A9D4UH70_ADICA</name>
<reference evidence="2" key="1">
    <citation type="submission" date="2021-01" db="EMBL/GenBank/DDBJ databases">
        <title>Adiantum capillus-veneris genome.</title>
        <authorList>
            <person name="Fang Y."/>
            <person name="Liao Q."/>
        </authorList>
    </citation>
    <scope>NUCLEOTIDE SEQUENCE</scope>
    <source>
        <strain evidence="2">H3</strain>
        <tissue evidence="2">Leaf</tissue>
    </source>
</reference>
<feature type="compositionally biased region" description="Polar residues" evidence="1">
    <location>
        <begin position="539"/>
        <end position="559"/>
    </location>
</feature>
<evidence type="ECO:0000313" key="2">
    <source>
        <dbReference type="EMBL" id="KAI5067740.1"/>
    </source>
</evidence>